<dbReference type="Proteomes" id="UP000594621">
    <property type="component" value="Chromosome"/>
</dbReference>
<protein>
    <recommendedName>
        <fullName evidence="3">DUF2946 domain-containing protein</fullName>
    </recommendedName>
</protein>
<organism evidence="1 2">
    <name type="scientific">Bradyrhizobium commune</name>
    <dbReference type="NCBI Taxonomy" id="83627"/>
    <lineage>
        <taxon>Bacteria</taxon>
        <taxon>Pseudomonadati</taxon>
        <taxon>Pseudomonadota</taxon>
        <taxon>Alphaproteobacteria</taxon>
        <taxon>Hyphomicrobiales</taxon>
        <taxon>Nitrobacteraceae</taxon>
        <taxon>Bradyrhizobium</taxon>
    </lineage>
</organism>
<keyword evidence="2" id="KW-1185">Reference proteome</keyword>
<name>A0A7S9D3U9_9BRAD</name>
<accession>A0A7S9D3U9</accession>
<evidence type="ECO:0000313" key="2">
    <source>
        <dbReference type="Proteomes" id="UP000594621"/>
    </source>
</evidence>
<dbReference type="KEGG" id="bcou:IC761_29875"/>
<evidence type="ECO:0000313" key="1">
    <source>
        <dbReference type="EMBL" id="QPF90657.1"/>
    </source>
</evidence>
<reference evidence="1 2" key="1">
    <citation type="submission" date="2020-09" db="EMBL/GenBank/DDBJ databases">
        <title>Complete genomes of bradyrhizobia occurring on native shrubby legumes in Australia.</title>
        <authorList>
            <person name="Lafay B."/>
        </authorList>
    </citation>
    <scope>NUCLEOTIDE SEQUENCE [LARGE SCALE GENOMIC DNA]</scope>
    <source>
        <strain evidence="1 2">BDV5040</strain>
    </source>
</reference>
<sequence length="141" mass="14710">MLFASEAAPMVARDTARRATAWVALAALILQILLCFGHSHDHGVAPARNAVHGVTVVGSALTPPTTSLVSQAHPAGLDDDEEHCSICFSGFLLSTTSLPDARGHSPLFDPAGAGNLFTSIPRAASELRRPAFFSRGPPSLV</sequence>
<gene>
    <name evidence="1" type="ORF">IC761_29875</name>
</gene>
<dbReference type="EMBL" id="CP061379">
    <property type="protein sequence ID" value="QPF90657.1"/>
    <property type="molecule type" value="Genomic_DNA"/>
</dbReference>
<proteinExistence type="predicted"/>
<dbReference type="AlphaFoldDB" id="A0A7S9D3U9"/>
<evidence type="ECO:0008006" key="3">
    <source>
        <dbReference type="Google" id="ProtNLM"/>
    </source>
</evidence>
<dbReference type="RefSeq" id="WP_195800240.1">
    <property type="nucleotide sequence ID" value="NZ_CP061379.1"/>
</dbReference>